<feature type="transmembrane region" description="Helical" evidence="1">
    <location>
        <begin position="46"/>
        <end position="66"/>
    </location>
</feature>
<dbReference type="Proteomes" id="UP000580839">
    <property type="component" value="Unassembled WGS sequence"/>
</dbReference>
<reference evidence="2 3" key="1">
    <citation type="submission" date="2020-04" db="EMBL/GenBank/DDBJ databases">
        <title>Metagenomic profiling of ammonia- and methane-oxidizing microorganisms in a Dutch drinking water treatment plant.</title>
        <authorList>
            <person name="Poghosyan L."/>
            <person name="Leucker S."/>
        </authorList>
    </citation>
    <scope>NUCLEOTIDE SEQUENCE [LARGE SCALE GENOMIC DNA]</scope>
    <source>
        <strain evidence="2">S-RSF-IL-03</strain>
    </source>
</reference>
<evidence type="ECO:0000313" key="3">
    <source>
        <dbReference type="Proteomes" id="UP000580839"/>
    </source>
</evidence>
<keyword evidence="1" id="KW-0812">Transmembrane</keyword>
<comment type="caution">
    <text evidence="2">The sequence shown here is derived from an EMBL/GenBank/DDBJ whole genome shotgun (WGS) entry which is preliminary data.</text>
</comment>
<gene>
    <name evidence="2" type="ORF">HOP12_05555</name>
</gene>
<dbReference type="InterPro" id="IPR009339">
    <property type="entry name" value="DUF998"/>
</dbReference>
<name>A0A849SE20_UNCEI</name>
<accession>A0A849SE20</accession>
<dbReference type="EMBL" id="JABFRW010000057">
    <property type="protein sequence ID" value="NOT33622.1"/>
    <property type="molecule type" value="Genomic_DNA"/>
</dbReference>
<keyword evidence="1" id="KW-1133">Transmembrane helix</keyword>
<evidence type="ECO:0000256" key="1">
    <source>
        <dbReference type="SAM" id="Phobius"/>
    </source>
</evidence>
<feature type="transmembrane region" description="Helical" evidence="1">
    <location>
        <begin position="132"/>
        <end position="152"/>
    </location>
</feature>
<organism evidence="2 3">
    <name type="scientific">Eiseniibacteriota bacterium</name>
    <dbReference type="NCBI Taxonomy" id="2212470"/>
    <lineage>
        <taxon>Bacteria</taxon>
        <taxon>Candidatus Eiseniibacteriota</taxon>
    </lineage>
</organism>
<protein>
    <submittedName>
        <fullName evidence="2">DUF998 domain-containing protein</fullName>
    </submittedName>
</protein>
<dbReference type="Pfam" id="PF06197">
    <property type="entry name" value="DUF998"/>
    <property type="match status" value="1"/>
</dbReference>
<dbReference type="AlphaFoldDB" id="A0A849SE20"/>
<keyword evidence="1" id="KW-0472">Membrane</keyword>
<evidence type="ECO:0000313" key="2">
    <source>
        <dbReference type="EMBL" id="NOT33622.1"/>
    </source>
</evidence>
<sequence length="176" mass="18471">MSLFVAAIALFLAVAIAWFASRRSGYRHARDTISELGETGTRDERAVSLGVFLPVGLALAVVAAQVRAAHPDQAVLAGSLAVGYLGSAIFRCDPGAPLSGSWRHALHNLAGGVEYVGGAFALWKLAEPFGPLYHVLGVVVALAIAVLSLEALHPWRGLVQRLAEAALFFGLGFALK</sequence>
<proteinExistence type="predicted"/>